<dbReference type="InterPro" id="IPR050585">
    <property type="entry name" value="Xaa-Pro_dipeptidyl-ppase/CocE"/>
</dbReference>
<reference evidence="2 3" key="1">
    <citation type="journal article" date="2003" name="DNA Res.">
        <title>Complete genome structure of Gloeobacter violaceus PCC 7421, a cyanobacterium that lacks thylakoids.</title>
        <authorList>
            <person name="Nakamura Y."/>
            <person name="Kaneko T."/>
            <person name="Sato S."/>
            <person name="Mimuro M."/>
            <person name="Miyashita H."/>
            <person name="Tsuchiya T."/>
            <person name="Sasamoto S."/>
            <person name="Watanabe A."/>
            <person name="Kawashima K."/>
            <person name="Kishida Y."/>
            <person name="Kiyokawa C."/>
            <person name="Kohara M."/>
            <person name="Matsumoto M."/>
            <person name="Matsuno A."/>
            <person name="Nakazaki N."/>
            <person name="Shimpo S."/>
            <person name="Takeuchi C."/>
            <person name="Yamada M."/>
            <person name="Tabata S."/>
        </authorList>
    </citation>
    <scope>NUCLEOTIDE SEQUENCE [LARGE SCALE GENOMIC DNA]</scope>
    <source>
        <strain evidence="3">ATCC 29082 / PCC 7421</strain>
    </source>
</reference>
<dbReference type="KEGG" id="gvi:gll1470"/>
<protein>
    <submittedName>
        <fullName evidence="2">Gll1470 protein</fullName>
    </submittedName>
</protein>
<dbReference type="GO" id="GO:0008236">
    <property type="term" value="F:serine-type peptidase activity"/>
    <property type="evidence" value="ECO:0007669"/>
    <property type="project" value="InterPro"/>
</dbReference>
<keyword evidence="3" id="KW-1185">Reference proteome</keyword>
<dbReference type="PANTHER" id="PTHR43056">
    <property type="entry name" value="PEPTIDASE S9 PROLYL OLIGOPEPTIDASE"/>
    <property type="match status" value="1"/>
</dbReference>
<dbReference type="AlphaFoldDB" id="Q7NKK7"/>
<dbReference type="SUPFAM" id="SSF53474">
    <property type="entry name" value="alpha/beta-Hydrolases"/>
    <property type="match status" value="1"/>
</dbReference>
<dbReference type="HOGENOM" id="CLU_012236_1_0_3"/>
<gene>
    <name evidence="2" type="ordered locus">gll1470</name>
</gene>
<dbReference type="PhylomeDB" id="Q7NKK7"/>
<dbReference type="Proteomes" id="UP000000557">
    <property type="component" value="Chromosome"/>
</dbReference>
<dbReference type="MEROPS" id="S09.074"/>
<dbReference type="RefSeq" id="WP_011141470.1">
    <property type="nucleotide sequence ID" value="NC_005125.1"/>
</dbReference>
<dbReference type="PATRIC" id="fig|251221.4.peg.1502"/>
<name>Q7NKK7_GLOVI</name>
<dbReference type="InParanoid" id="Q7NKK7"/>
<dbReference type="Gene3D" id="3.40.50.1820">
    <property type="entry name" value="alpha/beta hydrolase"/>
    <property type="match status" value="1"/>
</dbReference>
<reference evidence="2 3" key="2">
    <citation type="journal article" date="2003" name="DNA Res.">
        <title>Complete genome structure of Gloeobacter violaceus PCC 7421, a cyanobacterium that lacks thylakoids (supplement).</title>
        <authorList>
            <person name="Nakamura Y."/>
            <person name="Kaneko T."/>
            <person name="Sato S."/>
            <person name="Mimuro M."/>
            <person name="Miyashita H."/>
            <person name="Tsuchiya T."/>
            <person name="Sasamoto S."/>
            <person name="Watanabe A."/>
            <person name="Kawashima K."/>
            <person name="Kishida Y."/>
            <person name="Kiyokawa C."/>
            <person name="Kohara M."/>
            <person name="Matsumoto M."/>
            <person name="Matsuno A."/>
            <person name="Nakazaki N."/>
            <person name="Shimpo S."/>
            <person name="Takeuchi C."/>
            <person name="Yamada M."/>
            <person name="Tabata S."/>
        </authorList>
    </citation>
    <scope>NUCLEOTIDE SEQUENCE [LARGE SCALE GENOMIC DNA]</scope>
    <source>
        <strain evidence="3">ATCC 29082 / PCC 7421</strain>
    </source>
</reference>
<dbReference type="InterPro" id="IPR029058">
    <property type="entry name" value="AB_hydrolase_fold"/>
</dbReference>
<dbReference type="ESTHER" id="glovi-q7nkk7">
    <property type="family name" value="PMH_Peptidase_S9"/>
</dbReference>
<dbReference type="EMBL" id="BA000045">
    <property type="protein sequence ID" value="BAC89411.1"/>
    <property type="molecule type" value="Genomic_DNA"/>
</dbReference>
<dbReference type="OrthoDB" id="108903at2"/>
<accession>Q7NKK7</accession>
<dbReference type="SUPFAM" id="SSF69322">
    <property type="entry name" value="Tricorn protease domain 2"/>
    <property type="match status" value="1"/>
</dbReference>
<dbReference type="InterPro" id="IPR011042">
    <property type="entry name" value="6-blade_b-propeller_TolB-like"/>
</dbReference>
<evidence type="ECO:0000313" key="3">
    <source>
        <dbReference type="Proteomes" id="UP000000557"/>
    </source>
</evidence>
<evidence type="ECO:0000259" key="1">
    <source>
        <dbReference type="Pfam" id="PF00326"/>
    </source>
</evidence>
<dbReference type="Pfam" id="PF00326">
    <property type="entry name" value="Peptidase_S9"/>
    <property type="match status" value="1"/>
</dbReference>
<dbReference type="GO" id="GO:0006508">
    <property type="term" value="P:proteolysis"/>
    <property type="evidence" value="ECO:0007669"/>
    <property type="project" value="InterPro"/>
</dbReference>
<dbReference type="Gene3D" id="2.120.10.30">
    <property type="entry name" value="TolB, C-terminal domain"/>
    <property type="match status" value="1"/>
</dbReference>
<proteinExistence type="predicted"/>
<evidence type="ECO:0000313" key="2">
    <source>
        <dbReference type="EMBL" id="BAC89411.1"/>
    </source>
</evidence>
<dbReference type="STRING" id="251221.gene:10758959"/>
<dbReference type="EnsemblBacteria" id="BAC89411">
    <property type="protein sequence ID" value="BAC89411"/>
    <property type="gene ID" value="BAC89411"/>
</dbReference>
<dbReference type="InterPro" id="IPR001375">
    <property type="entry name" value="Peptidase_S9_cat"/>
</dbReference>
<feature type="domain" description="Peptidase S9 prolyl oligopeptidase catalytic" evidence="1">
    <location>
        <begin position="416"/>
        <end position="621"/>
    </location>
</feature>
<dbReference type="PANTHER" id="PTHR43056:SF5">
    <property type="entry name" value="PEPTIDASE S9 PROLYL OLIGOPEPTIDASE CATALYTIC DOMAIN-CONTAINING PROTEIN"/>
    <property type="match status" value="1"/>
</dbReference>
<sequence length="638" mass="70052">MNNVQRAPYGSWKSPITADLIVSGTIGLGMVRADGSDVYWLESRPTEGGRTVLVRMGARGAIEDISPSGSNVRSRVHEYGGGAYAVKDGVVYFVNFSDQVLYRLEQAEQSVAMVSGSSYADLAIDPRQRYLICVREEHREDEVINALVRIELDNATVLVSGADFYASPRFSPGGNCLAWLSWNHPNMPWDGTELWVAEVLADGGVGQPMLVAGGAQESIFQPEWSPGGTLHFISDRSGWWNLYAWEDNEVQALYPREAEFGLPQWVFGMSTYAFISERQILCTYRENGLTRLGVLDKHSTAFRTIELPYTELSGPAIVPGGAVLVAASPTQSAAVIKLDLESGEHRVLRTSSHLPVDAGYLSRPEPLTFTTTDSQKAYGYYYPPCNQDFIGLPGEKPPLLVKSHGGPTAATSSALNLKIQYWTSRGFAVLDVNYRGSTGYGRAYREQLKGRWGIVDVDDCVQGALFLVARGDVDGWRLAIDGGSAGGYTTLCALAFRNVFKAGASYYGVSDLESLARDTHKFEARYFDGLIGPYPECRALYIARSPIHSLDQLACPVIFLQGLEDKVVPPNQAEAMVEALRVKGLPVAYLAFEGEQHGFRRAENIKRALEAEFYFFAHIFGFEPADGIEPVPIDNLQG</sequence>
<organism evidence="2 3">
    <name type="scientific">Gloeobacter violaceus (strain ATCC 29082 / PCC 7421)</name>
    <dbReference type="NCBI Taxonomy" id="251221"/>
    <lineage>
        <taxon>Bacteria</taxon>
        <taxon>Bacillati</taxon>
        <taxon>Cyanobacteriota</taxon>
        <taxon>Cyanophyceae</taxon>
        <taxon>Gloeobacterales</taxon>
        <taxon>Gloeobacteraceae</taxon>
        <taxon>Gloeobacter</taxon>
    </lineage>
</organism>
<dbReference type="eggNOG" id="COG1506">
    <property type="taxonomic scope" value="Bacteria"/>
</dbReference>